<dbReference type="Proteomes" id="UP000028135">
    <property type="component" value="Unassembled WGS sequence"/>
</dbReference>
<dbReference type="EMBL" id="JANF02000046">
    <property type="protein sequence ID" value="KER36806.1"/>
    <property type="molecule type" value="Genomic_DNA"/>
</dbReference>
<accession>A0A8E0WSW5</accession>
<organism evidence="2 3">
    <name type="scientific">Sphingobium indicum F2</name>
    <dbReference type="NCBI Taxonomy" id="1450518"/>
    <lineage>
        <taxon>Bacteria</taxon>
        <taxon>Pseudomonadati</taxon>
        <taxon>Pseudomonadota</taxon>
        <taxon>Alphaproteobacteria</taxon>
        <taxon>Sphingomonadales</taxon>
        <taxon>Sphingomonadaceae</taxon>
        <taxon>Sphingobium</taxon>
    </lineage>
</organism>
<protein>
    <submittedName>
        <fullName evidence="2">Uncharacterized protein</fullName>
    </submittedName>
</protein>
<dbReference type="EMBL" id="JANF02000058">
    <property type="protein sequence ID" value="KER36181.1"/>
    <property type="molecule type" value="Genomic_DNA"/>
</dbReference>
<evidence type="ECO:0000313" key="1">
    <source>
        <dbReference type="EMBL" id="KER36181.1"/>
    </source>
</evidence>
<reference evidence="2 3" key="1">
    <citation type="submission" date="2014-05" db="EMBL/GenBank/DDBJ databases">
        <title>Genome Announcement of Sphingobium lucknowense F2.</title>
        <authorList>
            <person name="Lal R."/>
            <person name="Negi V."/>
            <person name="Lata P."/>
            <person name="Sangwan N."/>
            <person name="Gupta S.K."/>
            <person name="Rao D.L.N."/>
            <person name="Das S."/>
        </authorList>
    </citation>
    <scope>NUCLEOTIDE SEQUENCE [LARGE SCALE GENOMIC DNA]</scope>
    <source>
        <strain evidence="2 3">F2</strain>
    </source>
</reference>
<sequence>MDAYYALGPMNWANEAFCLAKLNRDEEPEKFDEAADALRNEEGETGRYYKPVDAAAIALVRMPAPDLDAVAFKIKLHDDHLSASDDEKIAWAYIEDDLRRLAA</sequence>
<dbReference type="AlphaFoldDB" id="A0A8E0WSW5"/>
<comment type="caution">
    <text evidence="2">The sequence shown here is derived from an EMBL/GenBank/DDBJ whole genome shotgun (WGS) entry which is preliminary data.</text>
</comment>
<proteinExistence type="predicted"/>
<gene>
    <name evidence="2" type="ORF">AL00_08755</name>
    <name evidence="1" type="ORF">AL00_11680</name>
</gene>
<evidence type="ECO:0000313" key="2">
    <source>
        <dbReference type="EMBL" id="KER36806.1"/>
    </source>
</evidence>
<evidence type="ECO:0000313" key="3">
    <source>
        <dbReference type="Proteomes" id="UP000028135"/>
    </source>
</evidence>
<name>A0A8E0WSW5_9SPHN</name>